<organism evidence="4 5">
    <name type="scientific">Pseudomonas palleroniana</name>
    <dbReference type="NCBI Taxonomy" id="191390"/>
    <lineage>
        <taxon>Bacteria</taxon>
        <taxon>Pseudomonadati</taxon>
        <taxon>Pseudomonadota</taxon>
        <taxon>Gammaproteobacteria</taxon>
        <taxon>Pseudomonadales</taxon>
        <taxon>Pseudomonadaceae</taxon>
        <taxon>Pseudomonas</taxon>
    </lineage>
</organism>
<dbReference type="AlphaFoldDB" id="A0A0X7JZG2"/>
<sequence length="493" mass="54419">MKIGIDFGTSYSSAAVFRNGHVEHVLFNGQPQFRTSVFFPTRAVDFSTFELTALHEQEISDSIQSAKSEFARRLSEYRKDMSALEMRIRSAARLHRPLTSVEKAERRKMIAKPHLSNDDDLRIAAINSIKRQWLANQIKQASEADIHLDAAIFGEDAIDALFIYESGRLIQSPKSMLGFQLAVAQRRDITGIITRILRHIREQACLQFGQEITETTLGRPVKFRSSIGPQGEFQALEILSEAARAAGFKKTDFVYEPAAAAVNYHAKSSNAHHALIIDIGGGTTDIALAEVGTDHAQPHILNTWGNPKGGTDVDLGLSLRSVMPLFGKGVCAELLAPVFVDAASVSNLNRQKLFSERRFSGTLPPYYSRLAHLQQPGLPVRLNRDVEKLKIELSESTHSERPLDYIEPNLVARADKTDLSLGAESFMRTFQELLGEVRNETQGYSPVLFLTGGMSRAPYVIDAIKEAFPECAFAPSDASLGVVDGLSVYASLT</sequence>
<evidence type="ECO:0000313" key="5">
    <source>
        <dbReference type="Proteomes" id="UP000067111"/>
    </source>
</evidence>
<dbReference type="GO" id="GO:0140662">
    <property type="term" value="F:ATP-dependent protein folding chaperone"/>
    <property type="evidence" value="ECO:0007669"/>
    <property type="project" value="InterPro"/>
</dbReference>
<keyword evidence="1" id="KW-0547">Nucleotide-binding</keyword>
<keyword evidence="2" id="KW-0067">ATP-binding</keyword>
<comment type="caution">
    <text evidence="4">The sequence shown here is derived from an EMBL/GenBank/DDBJ whole genome shotgun (WGS) entry which is preliminary data.</text>
</comment>
<dbReference type="InterPro" id="IPR043129">
    <property type="entry name" value="ATPase_NBD"/>
</dbReference>
<name>A0A0X7JZG2_9PSED</name>
<dbReference type="RefSeq" id="WP_060755896.1">
    <property type="nucleotide sequence ID" value="NZ_LRMR01000030.1"/>
</dbReference>
<evidence type="ECO:0008006" key="6">
    <source>
        <dbReference type="Google" id="ProtNLM"/>
    </source>
</evidence>
<dbReference type="EMBL" id="LRMR01000030">
    <property type="protein sequence ID" value="KWU48835.1"/>
    <property type="molecule type" value="Genomic_DNA"/>
</dbReference>
<dbReference type="OrthoDB" id="9807934at2"/>
<dbReference type="SUPFAM" id="SSF53067">
    <property type="entry name" value="Actin-like ATPase domain"/>
    <property type="match status" value="2"/>
</dbReference>
<evidence type="ECO:0000313" key="4">
    <source>
        <dbReference type="EMBL" id="KWU48835.1"/>
    </source>
</evidence>
<keyword evidence="3" id="KW-0175">Coiled coil</keyword>
<gene>
    <name evidence="4" type="ORF">AWV77_19925</name>
</gene>
<dbReference type="Proteomes" id="UP000067111">
    <property type="component" value="Unassembled WGS sequence"/>
</dbReference>
<dbReference type="InterPro" id="IPR013126">
    <property type="entry name" value="Hsp_70_fam"/>
</dbReference>
<dbReference type="PANTHER" id="PTHR19375">
    <property type="entry name" value="HEAT SHOCK PROTEIN 70KDA"/>
    <property type="match status" value="1"/>
</dbReference>
<proteinExistence type="predicted"/>
<evidence type="ECO:0000256" key="3">
    <source>
        <dbReference type="SAM" id="Coils"/>
    </source>
</evidence>
<evidence type="ECO:0000256" key="2">
    <source>
        <dbReference type="ARBA" id="ARBA00022840"/>
    </source>
</evidence>
<dbReference type="GO" id="GO:0005524">
    <property type="term" value="F:ATP binding"/>
    <property type="evidence" value="ECO:0007669"/>
    <property type="project" value="UniProtKB-KW"/>
</dbReference>
<feature type="coiled-coil region" evidence="3">
    <location>
        <begin position="67"/>
        <end position="94"/>
    </location>
</feature>
<accession>A0A0X7JZG2</accession>
<dbReference type="Gene3D" id="3.30.420.40">
    <property type="match status" value="3"/>
</dbReference>
<reference evidence="5" key="1">
    <citation type="submission" date="2016-01" db="EMBL/GenBank/DDBJ databases">
        <authorList>
            <person name="Gamez R.M."/>
            <person name="Rodriguez F."/>
            <person name="Bernal J.F."/>
            <person name="Agarwala R."/>
            <person name="Landsman D."/>
            <person name="Marino-Ramirez L."/>
        </authorList>
    </citation>
    <scope>NUCLEOTIDE SEQUENCE [LARGE SCALE GENOMIC DNA]</scope>
    <source>
        <strain evidence="5">Ps006</strain>
    </source>
</reference>
<protein>
    <recommendedName>
        <fullName evidence="6">Heat-shock protein Hsp70</fullName>
    </recommendedName>
</protein>
<dbReference type="Pfam" id="PF00012">
    <property type="entry name" value="HSP70"/>
    <property type="match status" value="1"/>
</dbReference>
<evidence type="ECO:0000256" key="1">
    <source>
        <dbReference type="ARBA" id="ARBA00022741"/>
    </source>
</evidence>